<comment type="caution">
    <text evidence="2">The sequence shown here is derived from an EMBL/GenBank/DDBJ whole genome shotgun (WGS) entry which is preliminary data.</text>
</comment>
<accession>A0A1B8ZVF2</accession>
<evidence type="ECO:0000313" key="2">
    <source>
        <dbReference type="EMBL" id="OCA75567.1"/>
    </source>
</evidence>
<dbReference type="AlphaFoldDB" id="A0A1B8ZVF2"/>
<keyword evidence="1" id="KW-0812">Transmembrane</keyword>
<feature type="transmembrane region" description="Helical" evidence="1">
    <location>
        <begin position="117"/>
        <end position="139"/>
    </location>
</feature>
<dbReference type="RefSeq" id="WP_065399522.1">
    <property type="nucleotide sequence ID" value="NZ_MAYG01000001.1"/>
</dbReference>
<dbReference type="STRING" id="651561.BBI00_15065"/>
<proteinExistence type="predicted"/>
<dbReference type="OrthoDB" id="1246786at2"/>
<keyword evidence="1" id="KW-0472">Membrane</keyword>
<sequence length="241" mass="28010">MITQAQENTITDYLVSKNLSLDLLVEIREHIIHQILDLQWDENLSFEEAFSKAKESWNGEFKMVNYWLFFPTKLPLIARRIISAKYNRMLRNSLVIGVFSLGINILLMYLLKSEEMYTVIFRILNGLFLLALAASWILNFKIWKYMRTDFKYSGKCFYTLYQKNMGLMISCAVGLSQIVTRSGSDGYNFFRNADYTDISMVLSSLPFSFIMQTATVFALLNFYGHKRNLSKMQEFLGSAAD</sequence>
<feature type="transmembrane region" description="Helical" evidence="1">
    <location>
        <begin position="160"/>
        <end position="180"/>
    </location>
</feature>
<evidence type="ECO:0000256" key="1">
    <source>
        <dbReference type="SAM" id="Phobius"/>
    </source>
</evidence>
<name>A0A1B8ZVF2_9FLAO</name>
<dbReference type="EMBL" id="MAYG01000001">
    <property type="protein sequence ID" value="OCA75567.1"/>
    <property type="molecule type" value="Genomic_DNA"/>
</dbReference>
<gene>
    <name evidence="2" type="ORF">BBI00_15065</name>
</gene>
<organism evidence="2 3">
    <name type="scientific">Chryseobacterium arthrosphaerae</name>
    <dbReference type="NCBI Taxonomy" id="651561"/>
    <lineage>
        <taxon>Bacteria</taxon>
        <taxon>Pseudomonadati</taxon>
        <taxon>Bacteroidota</taxon>
        <taxon>Flavobacteriia</taxon>
        <taxon>Flavobacteriales</taxon>
        <taxon>Weeksellaceae</taxon>
        <taxon>Chryseobacterium group</taxon>
        <taxon>Chryseobacterium</taxon>
    </lineage>
</organism>
<evidence type="ECO:0000313" key="3">
    <source>
        <dbReference type="Proteomes" id="UP000093432"/>
    </source>
</evidence>
<reference evidence="3" key="1">
    <citation type="submission" date="2016-07" db="EMBL/GenBank/DDBJ databases">
        <authorList>
            <person name="Florea S."/>
            <person name="Webb J.S."/>
            <person name="Jaromczyk J."/>
            <person name="Schardl C.L."/>
        </authorList>
    </citation>
    <scope>NUCLEOTIDE SEQUENCE [LARGE SCALE GENOMIC DNA]</scope>
    <source>
        <strain evidence="3">CC-VM-7</strain>
    </source>
</reference>
<keyword evidence="1" id="KW-1133">Transmembrane helix</keyword>
<protein>
    <submittedName>
        <fullName evidence="2">Uncharacterized protein</fullName>
    </submittedName>
</protein>
<dbReference type="Proteomes" id="UP000093432">
    <property type="component" value="Unassembled WGS sequence"/>
</dbReference>
<feature type="transmembrane region" description="Helical" evidence="1">
    <location>
        <begin position="94"/>
        <end position="111"/>
    </location>
</feature>
<feature type="transmembrane region" description="Helical" evidence="1">
    <location>
        <begin position="200"/>
        <end position="223"/>
    </location>
</feature>